<dbReference type="Pfam" id="PF00151">
    <property type="entry name" value="Lipase"/>
    <property type="match status" value="1"/>
</dbReference>
<dbReference type="GO" id="GO:0016298">
    <property type="term" value="F:lipase activity"/>
    <property type="evidence" value="ECO:0007669"/>
    <property type="project" value="InterPro"/>
</dbReference>
<evidence type="ECO:0000256" key="4">
    <source>
        <dbReference type="RuleBase" id="RU004262"/>
    </source>
</evidence>
<dbReference type="GO" id="GO:0017171">
    <property type="term" value="F:serine hydrolase activity"/>
    <property type="evidence" value="ECO:0007669"/>
    <property type="project" value="TreeGrafter"/>
</dbReference>
<gene>
    <name evidence="6" type="primary">5567363</name>
</gene>
<reference evidence="6 7" key="1">
    <citation type="submission" date="2017-06" db="EMBL/GenBank/DDBJ databases">
        <title>Aedes aegypti genome working group (AGWG) sequencing and assembly.</title>
        <authorList>
            <consortium name="Aedes aegypti Genome Working Group (AGWG)"/>
            <person name="Matthews B.J."/>
        </authorList>
    </citation>
    <scope>NUCLEOTIDE SEQUENCE [LARGE SCALE GENOMIC DNA]</scope>
    <source>
        <strain evidence="6 7">LVP_AGWG</strain>
    </source>
</reference>
<dbReference type="SUPFAM" id="SSF53474">
    <property type="entry name" value="alpha/beta-Hydrolases"/>
    <property type="match status" value="1"/>
</dbReference>
<evidence type="ECO:0000256" key="1">
    <source>
        <dbReference type="ARBA" id="ARBA00004613"/>
    </source>
</evidence>
<evidence type="ECO:0000313" key="6">
    <source>
        <dbReference type="EnsemblMetazoa" id="AAEL006027-PB"/>
    </source>
</evidence>
<accession>A0A6I8T8J7</accession>
<comment type="subcellular location">
    <subcellularLocation>
        <location evidence="1">Secreted</location>
    </subcellularLocation>
</comment>
<dbReference type="InterPro" id="IPR029058">
    <property type="entry name" value="AB_hydrolase_fold"/>
</dbReference>
<dbReference type="CDD" id="cd00707">
    <property type="entry name" value="Pancreat_lipase_like"/>
    <property type="match status" value="1"/>
</dbReference>
<dbReference type="PANTHER" id="PTHR11610:SF150">
    <property type="entry name" value="FI01825P-RELATED"/>
    <property type="match status" value="1"/>
</dbReference>
<protein>
    <recommendedName>
        <fullName evidence="5">Lipase domain-containing protein</fullName>
    </recommendedName>
</protein>
<dbReference type="PANTHER" id="PTHR11610">
    <property type="entry name" value="LIPASE"/>
    <property type="match status" value="1"/>
</dbReference>
<proteinExistence type="inferred from homology"/>
<comment type="similarity">
    <text evidence="2 4">Belongs to the AB hydrolase superfamily. Lipase family.</text>
</comment>
<dbReference type="Gene3D" id="3.40.50.1820">
    <property type="entry name" value="alpha/beta hydrolase"/>
    <property type="match status" value="1"/>
</dbReference>
<dbReference type="EnsemblMetazoa" id="AAEL006027-RB">
    <property type="protein sequence ID" value="AAEL006027-PB"/>
    <property type="gene ID" value="AAEL006027"/>
</dbReference>
<dbReference type="GO" id="GO:0016042">
    <property type="term" value="P:lipid catabolic process"/>
    <property type="evidence" value="ECO:0007669"/>
    <property type="project" value="TreeGrafter"/>
</dbReference>
<evidence type="ECO:0000259" key="5">
    <source>
        <dbReference type="Pfam" id="PF00151"/>
    </source>
</evidence>
<feature type="domain" description="Lipase" evidence="5">
    <location>
        <begin position="104"/>
        <end position="350"/>
    </location>
</feature>
<dbReference type="GO" id="GO:0005615">
    <property type="term" value="C:extracellular space"/>
    <property type="evidence" value="ECO:0007669"/>
    <property type="project" value="TreeGrafter"/>
</dbReference>
<sequence length="378" mass="42174">MVRNAVLICILLRIANFVIADETRITFVEDDEDEASNGTQPLDQDDMEYEQDNEGDTLIPQLRMSHELQENYITLPDKDGDFQIVPRFSVREGRRNSSHFDAAKYVRFRFYTSSSRNQSAELGFDQIHTLPYDYGFNVLLPTMVLIHGWLGSSESEVIEPLAQELLEHTNMNVLAVDWEKGASTLLYPVARYRVPKVGKLVAAVIDRFLDFGQTPEQIGIIGHSLGAHIAGIAGKNTRRKIACIVGLDPASPLFRLKKPSKRLSDTDAQYVEVIHTNGKALGIFARIGVTDFYPNGGAKQPGCGWNISCSHQRAVDYFKESLKTRNYFANRCNDEKGLDSNCSLGVASLGGFRALGSRGKPRGVYYAQTAKSKPFLRS</sequence>
<reference evidence="6" key="2">
    <citation type="submission" date="2020-05" db="UniProtKB">
        <authorList>
            <consortium name="EnsemblMetazoa"/>
        </authorList>
    </citation>
    <scope>IDENTIFICATION</scope>
    <source>
        <strain evidence="6">LVP_AGWG</strain>
    </source>
</reference>
<dbReference type="OrthoDB" id="199913at2759"/>
<dbReference type="PRINTS" id="PR00821">
    <property type="entry name" value="TAGLIPASE"/>
</dbReference>
<evidence type="ECO:0000256" key="2">
    <source>
        <dbReference type="ARBA" id="ARBA00010701"/>
    </source>
</evidence>
<dbReference type="Proteomes" id="UP000008820">
    <property type="component" value="Chromosome 3"/>
</dbReference>
<keyword evidence="3" id="KW-0964">Secreted</keyword>
<dbReference type="AlphaFoldDB" id="A0A6I8T8J7"/>
<name>A0A6I8T8J7_AEDAE</name>
<evidence type="ECO:0000256" key="3">
    <source>
        <dbReference type="ARBA" id="ARBA00022525"/>
    </source>
</evidence>
<dbReference type="InterPro" id="IPR033906">
    <property type="entry name" value="Lipase_N"/>
</dbReference>
<dbReference type="InterPro" id="IPR000734">
    <property type="entry name" value="TAG_lipase"/>
</dbReference>
<dbReference type="InterPro" id="IPR013818">
    <property type="entry name" value="Lipase"/>
</dbReference>
<evidence type="ECO:0000313" key="7">
    <source>
        <dbReference type="Proteomes" id="UP000008820"/>
    </source>
</evidence>
<organism evidence="6 7">
    <name type="scientific">Aedes aegypti</name>
    <name type="common">Yellowfever mosquito</name>
    <name type="synonym">Culex aegypti</name>
    <dbReference type="NCBI Taxonomy" id="7159"/>
    <lineage>
        <taxon>Eukaryota</taxon>
        <taxon>Metazoa</taxon>
        <taxon>Ecdysozoa</taxon>
        <taxon>Arthropoda</taxon>
        <taxon>Hexapoda</taxon>
        <taxon>Insecta</taxon>
        <taxon>Pterygota</taxon>
        <taxon>Neoptera</taxon>
        <taxon>Endopterygota</taxon>
        <taxon>Diptera</taxon>
        <taxon>Nematocera</taxon>
        <taxon>Culicoidea</taxon>
        <taxon>Culicidae</taxon>
        <taxon>Culicinae</taxon>
        <taxon>Aedini</taxon>
        <taxon>Aedes</taxon>
        <taxon>Stegomyia</taxon>
    </lineage>
</organism>
<keyword evidence="7" id="KW-1185">Reference proteome</keyword>